<name>A0A8S5TPS4_9CAUD</name>
<dbReference type="Pfam" id="PF08873">
    <property type="entry name" value="Phage_Mu_Gp37"/>
    <property type="match status" value="1"/>
</dbReference>
<accession>A0A8S5TPS4</accession>
<sequence>MIEKIEIAVLDRLNQAFGNTKPALGYHIEKIDSYKAELSDFGTLIKNRRTAALVACGGLSLEADYPEGSDYSFSLLIYLYSRNAKLNECSTRFGGRGSVGLYRMITDVVRLLNRNDLGFLSEPLKLGEARPIFDNKVNHFNAACWELEFKGAFFDRFGSWPGMPEPDLLKTIAADWIVRGAKSQTIVKFEQKEKKQ</sequence>
<evidence type="ECO:0000313" key="1">
    <source>
        <dbReference type="EMBL" id="DAF65149.1"/>
    </source>
</evidence>
<reference evidence="1" key="1">
    <citation type="journal article" date="2021" name="Proc. Natl. Acad. Sci. U.S.A.">
        <title>A Catalog of Tens of Thousands of Viruses from Human Metagenomes Reveals Hidden Associations with Chronic Diseases.</title>
        <authorList>
            <person name="Tisza M.J."/>
            <person name="Buck C.B."/>
        </authorList>
    </citation>
    <scope>NUCLEOTIDE SEQUENCE</scope>
    <source>
        <strain evidence="1">Ct2AC8</strain>
    </source>
</reference>
<protein>
    <submittedName>
        <fullName evidence="1">Tail completion protein</fullName>
    </submittedName>
</protein>
<organism evidence="1">
    <name type="scientific">Myoviridae sp. ct2AC8</name>
    <dbReference type="NCBI Taxonomy" id="2827655"/>
    <lineage>
        <taxon>Viruses</taxon>
        <taxon>Duplodnaviria</taxon>
        <taxon>Heunggongvirae</taxon>
        <taxon>Uroviricota</taxon>
        <taxon>Caudoviricetes</taxon>
    </lineage>
</organism>
<proteinExistence type="predicted"/>
<dbReference type="EMBL" id="BK032875">
    <property type="protein sequence ID" value="DAF65149.1"/>
    <property type="molecule type" value="Genomic_DNA"/>
</dbReference>
<dbReference type="InterPro" id="IPR014972">
    <property type="entry name" value="Phage_Mu_Gp37"/>
</dbReference>